<keyword evidence="2" id="KW-1185">Reference proteome</keyword>
<evidence type="ECO:0008006" key="3">
    <source>
        <dbReference type="Google" id="ProtNLM"/>
    </source>
</evidence>
<reference evidence="1 2" key="2">
    <citation type="submission" date="2020-06" db="EMBL/GenBank/DDBJ databases">
        <title>Polyphasic characterization of a Rahnella strain isolated from tree sap.</title>
        <authorList>
            <person name="Kim I.S."/>
        </authorList>
    </citation>
    <scope>NUCLEOTIDE SEQUENCE [LARGE SCALE GENOMIC DNA]</scope>
    <source>
        <strain evidence="1 2">SAP-1</strain>
    </source>
</reference>
<dbReference type="EMBL" id="JAADJU010000007">
    <property type="protein sequence ID" value="NMP28148.1"/>
    <property type="molecule type" value="Genomic_DNA"/>
</dbReference>
<accession>A0A848MI88</accession>
<gene>
    <name evidence="1" type="ORF">GW590_14895</name>
</gene>
<comment type="caution">
    <text evidence="1">The sequence shown here is derived from an EMBL/GenBank/DDBJ whole genome shotgun (WGS) entry which is preliminary data.</text>
</comment>
<dbReference type="AlphaFoldDB" id="A0A848MI88"/>
<evidence type="ECO:0000313" key="2">
    <source>
        <dbReference type="Proteomes" id="UP000585363"/>
    </source>
</evidence>
<proteinExistence type="predicted"/>
<sequence>MTVISVNNNQSANSLLTTAKIAATVSAVASQQQATPSTSVSIGQVASSSPVYTITKPVLVWENVSNDLITSKIASNLGSTASNGGFSGLGAALLQRFTQSGGNYSQSVFQQTSASQTDAATSLASLTRQSQLHGTAENQVSLSIKTASGALVDITMGSDNDGLAVQVKVSKGTLSDTERAALAKLADGFQKAIDGLTTEPPKLYLSGLTQFDTSVLSSVDLHANFGTASTLDFHADSNSRTVKSTGAAGTVAINVDMSKRATLGSESQQKQAMTQYLKQFDSAGNRGNGDANLMTMFKDAFTALNSNTGPSASTQKSSGSTPIYFSLNGTDKNMLTGLADFTASVTQTTNTNANPMRPGEVDAFSYQVSQTSSITGSSTQDRNITQKQQAHLVASYHKPLAADLQLNLTSDKSSQNYLYYQVDDKSESSTSIQYHKGLLVSAAVEQSASTSTRIQKYVQGILQSDTTTPVTAAKSTDLLGKLQSAWQNDKSGMSFQAYLSQHTLPDLSSLVLLQSDPTQLAQAS</sequence>
<organism evidence="1 2">
    <name type="scientific">Rouxiella aceris</name>
    <dbReference type="NCBI Taxonomy" id="2703884"/>
    <lineage>
        <taxon>Bacteria</taxon>
        <taxon>Pseudomonadati</taxon>
        <taxon>Pseudomonadota</taxon>
        <taxon>Gammaproteobacteria</taxon>
        <taxon>Enterobacterales</taxon>
        <taxon>Yersiniaceae</taxon>
        <taxon>Rouxiella</taxon>
    </lineage>
</organism>
<evidence type="ECO:0000313" key="1">
    <source>
        <dbReference type="EMBL" id="NMP28148.1"/>
    </source>
</evidence>
<dbReference type="Proteomes" id="UP000585363">
    <property type="component" value="Unassembled WGS sequence"/>
</dbReference>
<name>A0A848MI88_9GAMM</name>
<dbReference type="RefSeq" id="WP_169403843.1">
    <property type="nucleotide sequence ID" value="NZ_JAADJU010000007.1"/>
</dbReference>
<reference evidence="1 2" key="1">
    <citation type="submission" date="2020-01" db="EMBL/GenBank/DDBJ databases">
        <authorList>
            <person name="Lee S.D."/>
        </authorList>
    </citation>
    <scope>NUCLEOTIDE SEQUENCE [LARGE SCALE GENOMIC DNA]</scope>
    <source>
        <strain evidence="1 2">SAP-1</strain>
    </source>
</reference>
<protein>
    <recommendedName>
        <fullName evidence="3">Lactate dehydrogenase</fullName>
    </recommendedName>
</protein>